<keyword evidence="2" id="KW-1185">Reference proteome</keyword>
<dbReference type="Proteomes" id="UP000240206">
    <property type="component" value="Unassembled WGS sequence"/>
</dbReference>
<protein>
    <submittedName>
        <fullName evidence="1">Uncharacterized protein</fullName>
    </submittedName>
</protein>
<sequence length="81" mass="9244">MPYFTWKEEGLSQDCASLAAMAARFEEAAKLMRRMAAEGFEVERVNGCQQITHPNPDIFKAYGFINEEKAEKQLDLIIETN</sequence>
<name>A0A2P7EB31_9SYNE</name>
<evidence type="ECO:0000313" key="1">
    <source>
        <dbReference type="EMBL" id="PSI00436.1"/>
    </source>
</evidence>
<comment type="caution">
    <text evidence="1">The sequence shown here is derived from an EMBL/GenBank/DDBJ whole genome shotgun (WGS) entry which is preliminary data.</text>
</comment>
<dbReference type="RefSeq" id="WP_106501013.1">
    <property type="nucleotide sequence ID" value="NZ_PXVC01000126.1"/>
</dbReference>
<accession>A0A2P7EB31</accession>
<gene>
    <name evidence="1" type="ORF">C7K08_13145</name>
</gene>
<organism evidence="1 2">
    <name type="scientific">Synechococcus lacustris str. Tous</name>
    <dbReference type="NCBI Taxonomy" id="1910958"/>
    <lineage>
        <taxon>Bacteria</taxon>
        <taxon>Bacillati</taxon>
        <taxon>Cyanobacteriota</taxon>
        <taxon>Cyanophyceae</taxon>
        <taxon>Synechococcales</taxon>
        <taxon>Synechococcaceae</taxon>
        <taxon>Synechococcus</taxon>
    </lineage>
</organism>
<proteinExistence type="predicted"/>
<dbReference type="EMBL" id="PXVC01000126">
    <property type="protein sequence ID" value="PSI00436.1"/>
    <property type="molecule type" value="Genomic_DNA"/>
</dbReference>
<evidence type="ECO:0000313" key="2">
    <source>
        <dbReference type="Proteomes" id="UP000240206"/>
    </source>
</evidence>
<dbReference type="AlphaFoldDB" id="A0A2P7EB31"/>
<reference evidence="2" key="1">
    <citation type="submission" date="2018-03" db="EMBL/GenBank/DDBJ databases">
        <title>Ecological and genomic features of two cosmopolitan and abundant freshwater picocyanobacteria.</title>
        <authorList>
            <person name="Cabello-Yeves P.J."/>
            <person name="Picazo A."/>
            <person name="Camacho A."/>
            <person name="Callieri C."/>
            <person name="Rosselli R."/>
            <person name="Roda-Garcia J."/>
            <person name="Coutinho F.H."/>
            <person name="Rodriguez-Valera F."/>
        </authorList>
    </citation>
    <scope>NUCLEOTIDE SEQUENCE [LARGE SCALE GENOMIC DNA]</scope>
    <source>
        <strain evidence="2">Tous</strain>
    </source>
</reference>